<keyword evidence="2" id="KW-1133">Transmembrane helix</keyword>
<dbReference type="PANTHER" id="PTHR45740:SF2">
    <property type="entry name" value="POLY [ADP-RIBOSE] POLYMERASE"/>
    <property type="match status" value="1"/>
</dbReference>
<evidence type="ECO:0000313" key="5">
    <source>
        <dbReference type="Proteomes" id="UP000596742"/>
    </source>
</evidence>
<evidence type="ECO:0000256" key="1">
    <source>
        <dbReference type="RuleBase" id="RU362114"/>
    </source>
</evidence>
<keyword evidence="1" id="KW-0328">Glycosyltransferase</keyword>
<keyword evidence="1" id="KW-0520">NAD</keyword>
<dbReference type="Gene3D" id="3.90.228.10">
    <property type="match status" value="1"/>
</dbReference>
<feature type="transmembrane region" description="Helical" evidence="2">
    <location>
        <begin position="30"/>
        <end position="51"/>
    </location>
</feature>
<dbReference type="SUPFAM" id="SSF56399">
    <property type="entry name" value="ADP-ribosylation"/>
    <property type="match status" value="1"/>
</dbReference>
<feature type="transmembrane region" description="Helical" evidence="2">
    <location>
        <begin position="162"/>
        <end position="185"/>
    </location>
</feature>
<dbReference type="Proteomes" id="UP000596742">
    <property type="component" value="Unassembled WGS sequence"/>
</dbReference>
<evidence type="ECO:0000256" key="2">
    <source>
        <dbReference type="SAM" id="Phobius"/>
    </source>
</evidence>
<feature type="domain" description="PARP catalytic" evidence="3">
    <location>
        <begin position="233"/>
        <end position="498"/>
    </location>
</feature>
<keyword evidence="2" id="KW-0812">Transmembrane</keyword>
<proteinExistence type="predicted"/>
<keyword evidence="1" id="KW-0808">Transferase</keyword>
<dbReference type="PROSITE" id="PS51059">
    <property type="entry name" value="PARP_CATALYTIC"/>
    <property type="match status" value="1"/>
</dbReference>
<feature type="transmembrane region" description="Helical" evidence="2">
    <location>
        <begin position="94"/>
        <end position="116"/>
    </location>
</feature>
<dbReference type="GO" id="GO:0003950">
    <property type="term" value="F:NAD+ poly-ADP-ribosyltransferase activity"/>
    <property type="evidence" value="ECO:0007669"/>
    <property type="project" value="UniProtKB-UniRule"/>
</dbReference>
<gene>
    <name evidence="4" type="ORF">MGAL_10B047665</name>
</gene>
<dbReference type="InterPro" id="IPR012317">
    <property type="entry name" value="Poly(ADP-ribose)pol_cat_dom"/>
</dbReference>
<dbReference type="Pfam" id="PF00644">
    <property type="entry name" value="PARP"/>
    <property type="match status" value="1"/>
</dbReference>
<evidence type="ECO:0000259" key="3">
    <source>
        <dbReference type="PROSITE" id="PS51059"/>
    </source>
</evidence>
<accession>A0A8B6EFC7</accession>
<sequence>MTTAENSLPWSATFIKGTENFFEFPLNVRLTIFVIPVGFLFIVLGIVSSSWSESDSSRLGLWDHCSTLASYECCDSIINFLGKDTPGWIKTTSAFQIMSMFAAIGCGVAVITTMCVSKYKDNIKINKLVWMSYLITAFLLMISISVYGGTYHKEDWLKDHRLSGSFACATIAFFLYLCGGLAIIIMSFQGENKVEVVYIPKNEEPRPNSSLPSHYLWLAKRPIETPKYWTKFDNSKRIDEWISQNPSSLVHLVPASTRELSAIDKLVQMTWKEDLVGVGRDARGIDPLVYKKLQVIKVERVENAPLFEKYAENRAKLFRKVGRGVPFNKLEQTDNARRGRIITTSEDVLLRDVYPAVNEYYLFHGTPVEIVDAIVTQGLDARLNKRGMFGPAVYAAESSTKSDSYADSQQSRDIKSEKKMILLRMLLGEMFVLNSREVFQRPPCKTCRNDRCSDRSHDQGGNWFYDSVVVDGPWNFREFLVYELNMCYPEYVITYKRT</sequence>
<feature type="transmembrane region" description="Helical" evidence="2">
    <location>
        <begin position="128"/>
        <end position="150"/>
    </location>
</feature>
<dbReference type="PANTHER" id="PTHR45740">
    <property type="entry name" value="POLY [ADP-RIBOSE] POLYMERASE"/>
    <property type="match status" value="1"/>
</dbReference>
<dbReference type="InterPro" id="IPR051712">
    <property type="entry name" value="ARTD-AVP"/>
</dbReference>
<dbReference type="OrthoDB" id="411019at2759"/>
<name>A0A8B6EFC7_MYTGA</name>
<organism evidence="4 5">
    <name type="scientific">Mytilus galloprovincialis</name>
    <name type="common">Mediterranean mussel</name>
    <dbReference type="NCBI Taxonomy" id="29158"/>
    <lineage>
        <taxon>Eukaryota</taxon>
        <taxon>Metazoa</taxon>
        <taxon>Spiralia</taxon>
        <taxon>Lophotrochozoa</taxon>
        <taxon>Mollusca</taxon>
        <taxon>Bivalvia</taxon>
        <taxon>Autobranchia</taxon>
        <taxon>Pteriomorphia</taxon>
        <taxon>Mytilida</taxon>
        <taxon>Mytiloidea</taxon>
        <taxon>Mytilidae</taxon>
        <taxon>Mytilinae</taxon>
        <taxon>Mytilus</taxon>
    </lineage>
</organism>
<dbReference type="EC" id="2.4.2.-" evidence="1"/>
<dbReference type="GO" id="GO:1990404">
    <property type="term" value="F:NAD+-protein mono-ADP-ribosyltransferase activity"/>
    <property type="evidence" value="ECO:0007669"/>
    <property type="project" value="TreeGrafter"/>
</dbReference>
<keyword evidence="5" id="KW-1185">Reference proteome</keyword>
<dbReference type="GO" id="GO:0005634">
    <property type="term" value="C:nucleus"/>
    <property type="evidence" value="ECO:0007669"/>
    <property type="project" value="TreeGrafter"/>
</dbReference>
<comment type="caution">
    <text evidence="4">The sequence shown here is derived from an EMBL/GenBank/DDBJ whole genome shotgun (WGS) entry which is preliminary data.</text>
</comment>
<evidence type="ECO:0000313" key="4">
    <source>
        <dbReference type="EMBL" id="VDI33922.1"/>
    </source>
</evidence>
<protein>
    <recommendedName>
        <fullName evidence="1">Poly [ADP-ribose] polymerase</fullName>
        <shortName evidence="1">PARP</shortName>
        <ecNumber evidence="1">2.4.2.-</ecNumber>
    </recommendedName>
</protein>
<dbReference type="AlphaFoldDB" id="A0A8B6EFC7"/>
<dbReference type="Gene3D" id="1.20.140.150">
    <property type="match status" value="1"/>
</dbReference>
<keyword evidence="2" id="KW-0472">Membrane</keyword>
<reference evidence="4" key="1">
    <citation type="submission" date="2018-11" db="EMBL/GenBank/DDBJ databases">
        <authorList>
            <person name="Alioto T."/>
            <person name="Alioto T."/>
        </authorList>
    </citation>
    <scope>NUCLEOTIDE SEQUENCE</scope>
</reference>
<dbReference type="EMBL" id="UYJE01005102">
    <property type="protein sequence ID" value="VDI33922.1"/>
    <property type="molecule type" value="Genomic_DNA"/>
</dbReference>